<accession>A0A1B2F669</accession>
<organism evidence="1">
    <name type="scientific">Pseudomonas putida</name>
    <name type="common">Arthrobacter siderocapsulatus</name>
    <dbReference type="NCBI Taxonomy" id="303"/>
    <lineage>
        <taxon>Bacteria</taxon>
        <taxon>Pseudomonadati</taxon>
        <taxon>Pseudomonadota</taxon>
        <taxon>Gammaproteobacteria</taxon>
        <taxon>Pseudomonadales</taxon>
        <taxon>Pseudomonadaceae</taxon>
        <taxon>Pseudomonas</taxon>
    </lineage>
</organism>
<proteinExistence type="predicted"/>
<dbReference type="InterPro" id="IPR012334">
    <property type="entry name" value="Pectin_lyas_fold"/>
</dbReference>
<dbReference type="SUPFAM" id="SSF51126">
    <property type="entry name" value="Pectin lyase-like"/>
    <property type="match status" value="2"/>
</dbReference>
<reference evidence="1" key="1">
    <citation type="submission" date="2016-07" db="EMBL/GenBank/DDBJ databases">
        <title>New class B carbapenemase carried by novel plasmid in Pseudomonas putida enviromental strain in eastern Amazonia.</title>
        <authorList>
            <person name="Souza C.O."/>
            <person name="Lima K.V."/>
            <person name="Brasiliense D.M."/>
            <person name="Perez-Chaparro P.J."/>
            <person name="Mamizuka E.M."/>
            <person name="Lima M.O."/>
            <person name="Lima L.N."/>
            <person name="McCulloch J.A."/>
        </authorList>
    </citation>
    <scope>NUCLEOTIDE SEQUENCE [LARGE SCALE GENOMIC DNA]</scope>
    <source>
        <strain evidence="1">IEC33019</strain>
    </source>
</reference>
<sequence>MAYNTGNPVGSTDPRDLYDNAGNLDKYVNGESPFYPDRLGKQRISWSGMEQDFQNSQDGRQAAFDQFLEASSFVWIGDYAAGLTFTSRSQYTVRDGYAYRLSTTTTLPYTTTGNWALEQTNFVAFDTGNVLQQDLANNSDPARGAAMVGYRGRTVSDRLGDVLHLADFGAIGDGSDETAKLQAAISAAGTSGLRLLGDKSKTYKITSSLLGLSNCYLQDIFVDATSLSGPAKHALVFAGAVGASSGVVADVAAKSFTATVSDGSIFSPDEWLLLSSDSSYYPYPGYNVARGEWVQVRSIAGNNVTFTTPVVQGYLASSAVKLQKVTFAENIVLDNVKIIGSGVASSGERGICFRFSRNFEVRACTVENIDHYSIEVSCSIKFSVRHNKIRGTFYDGVTGTVFYGVALLDACQYFQVHDNLGSRTRHLVITTAASAGLGRWGQCMFGVIHDNVSDDSMSGGGGRSFAYEMHGTGQHLLWANNIANGCYSFMRIEGGSDTQVIGGCSGYAYQGLIIGGPGQTVRNIDIIGVRLDGYTAEVAAGSAIRFETSSVMDGVRLIDLKASNVAVANVGPAVSVGASTTMRNNIVQNLAAVSGGAESTGAAVALASGVTGFHFEGNHLFGWRTGYSLDTSSKVTVNGGSVSNFAAGATGWAFNSNGDRNVFRDVRVRNINTVVRLDAGSTNNLVANNTFTDCTNNTISNSGSGNTISPNYIV</sequence>
<dbReference type="InterPro" id="IPR011050">
    <property type="entry name" value="Pectin_lyase_fold/virulence"/>
</dbReference>
<dbReference type="InterPro" id="IPR006626">
    <property type="entry name" value="PbH1"/>
</dbReference>
<evidence type="ECO:0000313" key="1">
    <source>
        <dbReference type="EMBL" id="ANY87644.1"/>
    </source>
</evidence>
<dbReference type="Gene3D" id="2.160.20.10">
    <property type="entry name" value="Single-stranded right-handed beta-helix, Pectin lyase-like"/>
    <property type="match status" value="1"/>
</dbReference>
<dbReference type="AlphaFoldDB" id="A0A1B2F669"/>
<dbReference type="EMBL" id="CP016634">
    <property type="protein sequence ID" value="ANY87644.1"/>
    <property type="molecule type" value="Genomic_DNA"/>
</dbReference>
<name>A0A1B2F669_PSEPU</name>
<dbReference type="SMART" id="SM00710">
    <property type="entry name" value="PbH1"/>
    <property type="match status" value="7"/>
</dbReference>
<dbReference type="RefSeq" id="WP_099593439.1">
    <property type="nucleotide sequence ID" value="NZ_CP016634.1"/>
</dbReference>
<gene>
    <name evidence="1" type="ORF">IEC33019_2085</name>
</gene>
<protein>
    <submittedName>
        <fullName evidence="1">Uncharacterized protein</fullName>
    </submittedName>
</protein>